<sequence>MKPKIILATDSQEPSGVGEHMLTLGAALATDHDVILAAPDHVAGRLLLHRGAALGLGVKALDLQNPPQVRTWLAGLGNALLHVHAGIGWEGHDLARFGKAAGLAVLRTEHLPYLLTDPVQQAAYRAMLLSTDGRIAVSEAVHASFRDKGGSRLTIIRNGVAPRPASGAREDTCHALGLGDGDKMLLSVARLSEQKGHSLLVEAAPAVLERFPHTRFVLVGTGPEEARLAEQILQSGLEENFLFLGQRDDVPDLLAAADLFVLPSLFEGLPLALLEAVSAGLPAVVTTAGGSVEVLGSDHPFLAETGSAPGLAEAIVAALGDPERAKASAEAAFRRFTDRFSAARMAAETAAFYQSILQRRGA</sequence>
<dbReference type="Proteomes" id="UP001549321">
    <property type="component" value="Unassembled WGS sequence"/>
</dbReference>
<dbReference type="Pfam" id="PF00534">
    <property type="entry name" value="Glycos_transf_1"/>
    <property type="match status" value="1"/>
</dbReference>
<organism evidence="3 4">
    <name type="scientific">Kaistia defluvii</name>
    <dbReference type="NCBI Taxonomy" id="410841"/>
    <lineage>
        <taxon>Bacteria</taxon>
        <taxon>Pseudomonadati</taxon>
        <taxon>Pseudomonadota</taxon>
        <taxon>Alphaproteobacteria</taxon>
        <taxon>Hyphomicrobiales</taxon>
        <taxon>Kaistiaceae</taxon>
        <taxon>Kaistia</taxon>
    </lineage>
</organism>
<dbReference type="Gene3D" id="3.40.50.2000">
    <property type="entry name" value="Glycogen Phosphorylase B"/>
    <property type="match status" value="2"/>
</dbReference>
<feature type="domain" description="Glycosyl transferase family 1" evidence="1">
    <location>
        <begin position="176"/>
        <end position="333"/>
    </location>
</feature>
<keyword evidence="4" id="KW-1185">Reference proteome</keyword>
<evidence type="ECO:0000259" key="1">
    <source>
        <dbReference type="Pfam" id="PF00534"/>
    </source>
</evidence>
<protein>
    <submittedName>
        <fullName evidence="3">Glycosyltransferase involved in cell wall biosynthesis</fullName>
    </submittedName>
</protein>
<dbReference type="SUPFAM" id="SSF53756">
    <property type="entry name" value="UDP-Glycosyltransferase/glycogen phosphorylase"/>
    <property type="match status" value="1"/>
</dbReference>
<dbReference type="CDD" id="cd03801">
    <property type="entry name" value="GT4_PimA-like"/>
    <property type="match status" value="1"/>
</dbReference>
<dbReference type="Pfam" id="PF13439">
    <property type="entry name" value="Glyco_transf_4"/>
    <property type="match status" value="1"/>
</dbReference>
<accession>A0ABV2R431</accession>
<dbReference type="InterPro" id="IPR028098">
    <property type="entry name" value="Glyco_trans_4-like_N"/>
</dbReference>
<name>A0ABV2R431_9HYPH</name>
<dbReference type="InterPro" id="IPR001296">
    <property type="entry name" value="Glyco_trans_1"/>
</dbReference>
<reference evidence="3 4" key="1">
    <citation type="submission" date="2024-06" db="EMBL/GenBank/DDBJ databases">
        <title>Sorghum-associated microbial communities from plants grown in Nebraska, USA.</title>
        <authorList>
            <person name="Schachtman D."/>
        </authorList>
    </citation>
    <scope>NUCLEOTIDE SEQUENCE [LARGE SCALE GENOMIC DNA]</scope>
    <source>
        <strain evidence="3 4">3207</strain>
    </source>
</reference>
<dbReference type="EMBL" id="JBEPSM010000003">
    <property type="protein sequence ID" value="MET4636032.1"/>
    <property type="molecule type" value="Genomic_DNA"/>
</dbReference>
<dbReference type="PANTHER" id="PTHR12526">
    <property type="entry name" value="GLYCOSYLTRANSFERASE"/>
    <property type="match status" value="1"/>
</dbReference>
<comment type="caution">
    <text evidence="3">The sequence shown here is derived from an EMBL/GenBank/DDBJ whole genome shotgun (WGS) entry which is preliminary data.</text>
</comment>
<gene>
    <name evidence="3" type="ORF">ABIE08_003983</name>
</gene>
<feature type="domain" description="Glycosyltransferase subfamily 4-like N-terminal" evidence="2">
    <location>
        <begin position="15"/>
        <end position="161"/>
    </location>
</feature>
<evidence type="ECO:0000313" key="4">
    <source>
        <dbReference type="Proteomes" id="UP001549321"/>
    </source>
</evidence>
<evidence type="ECO:0000313" key="3">
    <source>
        <dbReference type="EMBL" id="MET4636032.1"/>
    </source>
</evidence>
<evidence type="ECO:0000259" key="2">
    <source>
        <dbReference type="Pfam" id="PF13439"/>
    </source>
</evidence>
<proteinExistence type="predicted"/>